<keyword evidence="1" id="KW-1133">Transmembrane helix</keyword>
<keyword evidence="1" id="KW-0812">Transmembrane</keyword>
<protein>
    <submittedName>
        <fullName evidence="2">PEFG-CTERM sorting domain-containing protein</fullName>
    </submittedName>
</protein>
<dbReference type="NCBIfam" id="TIGR04296">
    <property type="entry name" value="PEFG-CTERM"/>
    <property type="match status" value="1"/>
</dbReference>
<comment type="caution">
    <text evidence="2">The sequence shown here is derived from an EMBL/GenBank/DDBJ whole genome shotgun (WGS) entry which is preliminary data.</text>
</comment>
<evidence type="ECO:0000313" key="3">
    <source>
        <dbReference type="Proteomes" id="UP000568446"/>
    </source>
</evidence>
<feature type="transmembrane region" description="Helical" evidence="1">
    <location>
        <begin position="254"/>
        <end position="274"/>
    </location>
</feature>
<sequence>MNFKRSTTTMVIAIMALSLISMTSVQQDVFASGPGMSITATADQGSNTIAVTGMTALASAAVTFQVVSPSGNNLVTIDQVIPNEDGSFTTTLKVGPTWNEDGLYSITAQQSEASIYTLTVFVEVTSGMTEETSVTQSTLEMESILSIQTNVDKYTGLEISADAVEGSTTIEITGSTDRISEGITLTVTSPNGNIVSIAQVSPDVNGEFTTVFTTGGPLWKQDGNYIISAHQNDDEMYNASVTVEIIDGFVIPEFGTIAAMILAVAIISIIAISAKSRLSIIPRY</sequence>
<dbReference type="Proteomes" id="UP000568446">
    <property type="component" value="Unassembled WGS sequence"/>
</dbReference>
<keyword evidence="1" id="KW-0472">Membrane</keyword>
<organism evidence="2 3">
    <name type="scientific">Marine Group I thaumarchaeote</name>
    <dbReference type="NCBI Taxonomy" id="2511932"/>
    <lineage>
        <taxon>Archaea</taxon>
        <taxon>Nitrososphaerota</taxon>
        <taxon>Marine Group I</taxon>
    </lineage>
</organism>
<evidence type="ECO:0000256" key="1">
    <source>
        <dbReference type="SAM" id="Phobius"/>
    </source>
</evidence>
<proteinExistence type="predicted"/>
<dbReference type="EMBL" id="JACATK010000010">
    <property type="protein sequence ID" value="NWJ29856.1"/>
    <property type="molecule type" value="Genomic_DNA"/>
</dbReference>
<dbReference type="AlphaFoldDB" id="A0A7K4MKY0"/>
<dbReference type="InterPro" id="IPR027560">
    <property type="entry name" value="PEFG-CTERM"/>
</dbReference>
<gene>
    <name evidence="2" type="ORF">HX850_02940</name>
</gene>
<reference evidence="2 3" key="1">
    <citation type="journal article" date="2019" name="Environ. Microbiol.">
        <title>Genomics insights into ecotype formation of ammonia-oxidizing archaea in the deep ocean.</title>
        <authorList>
            <person name="Wang Y."/>
            <person name="Huang J.M."/>
            <person name="Cui G.J."/>
            <person name="Nunoura T."/>
            <person name="Takaki Y."/>
            <person name="Li W.L."/>
            <person name="Li J."/>
            <person name="Gao Z.M."/>
            <person name="Takai K."/>
            <person name="Zhang A.Q."/>
            <person name="Stepanauskas R."/>
        </authorList>
    </citation>
    <scope>NUCLEOTIDE SEQUENCE [LARGE SCALE GENOMIC DNA]</scope>
    <source>
        <strain evidence="2 3">C4</strain>
    </source>
</reference>
<name>A0A7K4MKY0_9ARCH</name>
<accession>A0A7K4MKY0</accession>
<evidence type="ECO:0000313" key="2">
    <source>
        <dbReference type="EMBL" id="NWJ29856.1"/>
    </source>
</evidence>